<dbReference type="EMBL" id="FXTN01000010">
    <property type="protein sequence ID" value="SMO90648.1"/>
    <property type="molecule type" value="Genomic_DNA"/>
</dbReference>
<organism evidence="1 2">
    <name type="scientific">Pedobacter westerhofensis</name>
    <dbReference type="NCBI Taxonomy" id="425512"/>
    <lineage>
        <taxon>Bacteria</taxon>
        <taxon>Pseudomonadati</taxon>
        <taxon>Bacteroidota</taxon>
        <taxon>Sphingobacteriia</taxon>
        <taxon>Sphingobacteriales</taxon>
        <taxon>Sphingobacteriaceae</taxon>
        <taxon>Pedobacter</taxon>
    </lineage>
</organism>
<sequence length="135" mass="14710">MKKYLLFLLISCAGLSSCKKEVLIPGSSNRTILADIAANSWVLSNDGLYYSTVINVPENNANFNQAGHILVSMSFENPDIYEGLPQVYAGDSYTFTSKPGSVTIYINDAYNKVRPVPPNGITTAKITLIDAELID</sequence>
<dbReference type="RefSeq" id="WP_142529802.1">
    <property type="nucleotide sequence ID" value="NZ_CBCSJO010000010.1"/>
</dbReference>
<protein>
    <submittedName>
        <fullName evidence="1">Uncharacterized protein</fullName>
    </submittedName>
</protein>
<reference evidence="1 2" key="1">
    <citation type="submission" date="2017-05" db="EMBL/GenBank/DDBJ databases">
        <authorList>
            <person name="Varghese N."/>
            <person name="Submissions S."/>
        </authorList>
    </citation>
    <scope>NUCLEOTIDE SEQUENCE [LARGE SCALE GENOMIC DNA]</scope>
    <source>
        <strain evidence="1 2">DSM 19036</strain>
    </source>
</reference>
<gene>
    <name evidence="1" type="ORF">SAMN06265348_11082</name>
</gene>
<accession>A0A521F367</accession>
<dbReference type="Proteomes" id="UP000320300">
    <property type="component" value="Unassembled WGS sequence"/>
</dbReference>
<proteinExistence type="predicted"/>
<dbReference type="OrthoDB" id="672896at2"/>
<dbReference type="PROSITE" id="PS51257">
    <property type="entry name" value="PROKAR_LIPOPROTEIN"/>
    <property type="match status" value="1"/>
</dbReference>
<evidence type="ECO:0000313" key="2">
    <source>
        <dbReference type="Proteomes" id="UP000320300"/>
    </source>
</evidence>
<dbReference type="AlphaFoldDB" id="A0A521F367"/>
<evidence type="ECO:0000313" key="1">
    <source>
        <dbReference type="EMBL" id="SMO90648.1"/>
    </source>
</evidence>
<keyword evidence="2" id="KW-1185">Reference proteome</keyword>
<name>A0A521F367_9SPHI</name>